<evidence type="ECO:0000256" key="6">
    <source>
        <dbReference type="ARBA" id="ARBA00023136"/>
    </source>
</evidence>
<dbReference type="STRING" id="7897.ENSLACP00000011600"/>
<feature type="transmembrane region" description="Helical" evidence="7">
    <location>
        <begin position="122"/>
        <end position="146"/>
    </location>
</feature>
<dbReference type="AlphaFoldDB" id="H3APM9"/>
<proteinExistence type="inferred from homology"/>
<comment type="caution">
    <text evidence="7">Lacks conserved residue(s) required for the propagation of feature annotation.</text>
</comment>
<name>H3APM9_LATCH</name>
<dbReference type="GeneTree" id="ENSGT00390000015143"/>
<dbReference type="GO" id="GO:0005381">
    <property type="term" value="F:iron ion transmembrane transporter activity"/>
    <property type="evidence" value="ECO:0007669"/>
    <property type="project" value="UniProtKB-UniRule"/>
</dbReference>
<organism evidence="8 9">
    <name type="scientific">Latimeria chalumnae</name>
    <name type="common">Coelacanth</name>
    <dbReference type="NCBI Taxonomy" id="7897"/>
    <lineage>
        <taxon>Eukaryota</taxon>
        <taxon>Metazoa</taxon>
        <taxon>Chordata</taxon>
        <taxon>Craniata</taxon>
        <taxon>Vertebrata</taxon>
        <taxon>Euteleostomi</taxon>
        <taxon>Coelacanthiformes</taxon>
        <taxon>Coelacanthidae</taxon>
        <taxon>Latimeria</taxon>
    </lineage>
</organism>
<dbReference type="PANTHER" id="PTHR11660:SF57">
    <property type="entry name" value="SOLUTE CARRIER FAMILY 40 MEMBER"/>
    <property type="match status" value="1"/>
</dbReference>
<comment type="function">
    <text evidence="7">May be involved in iron transport and iron homeostasis.</text>
</comment>
<dbReference type="Ensembl" id="ENSLACT00000011689.1">
    <property type="protein sequence ID" value="ENSLACP00000011600.1"/>
    <property type="gene ID" value="ENSLACG00000010208.1"/>
</dbReference>
<gene>
    <name evidence="8" type="primary">LOC102366987</name>
</gene>
<dbReference type="InterPro" id="IPR036259">
    <property type="entry name" value="MFS_trans_sf"/>
</dbReference>
<evidence type="ECO:0000313" key="9">
    <source>
        <dbReference type="Proteomes" id="UP000008672"/>
    </source>
</evidence>
<protein>
    <recommendedName>
        <fullName evidence="7">Solute carrier family 40 member</fullName>
    </recommendedName>
</protein>
<dbReference type="SUPFAM" id="SSF103473">
    <property type="entry name" value="MFS general substrate transporter"/>
    <property type="match status" value="1"/>
</dbReference>
<dbReference type="CDD" id="cd17480">
    <property type="entry name" value="MFS_SLC40A1_like"/>
    <property type="match status" value="1"/>
</dbReference>
<keyword evidence="7" id="KW-0406">Ion transport</keyword>
<keyword evidence="9" id="KW-1185">Reference proteome</keyword>
<keyword evidence="6 7" id="KW-0472">Membrane</keyword>
<dbReference type="OMA" id="SMCFEYL"/>
<keyword evidence="4 7" id="KW-0812">Transmembrane</keyword>
<feature type="transmembrane region" description="Helical" evidence="7">
    <location>
        <begin position="58"/>
        <end position="79"/>
    </location>
</feature>
<evidence type="ECO:0000256" key="1">
    <source>
        <dbReference type="ARBA" id="ARBA00004141"/>
    </source>
</evidence>
<dbReference type="GO" id="GO:0016020">
    <property type="term" value="C:membrane"/>
    <property type="evidence" value="ECO:0007669"/>
    <property type="project" value="UniProtKB-SubCell"/>
</dbReference>
<reference evidence="8" key="3">
    <citation type="submission" date="2025-09" db="UniProtKB">
        <authorList>
            <consortium name="Ensembl"/>
        </authorList>
    </citation>
    <scope>IDENTIFICATION</scope>
</reference>
<dbReference type="Pfam" id="PF06963">
    <property type="entry name" value="FPN1"/>
    <property type="match status" value="1"/>
</dbReference>
<evidence type="ECO:0000256" key="5">
    <source>
        <dbReference type="ARBA" id="ARBA00022989"/>
    </source>
</evidence>
<reference evidence="8" key="2">
    <citation type="submission" date="2025-08" db="UniProtKB">
        <authorList>
            <consortium name="Ensembl"/>
        </authorList>
    </citation>
    <scope>IDENTIFICATION</scope>
</reference>
<dbReference type="Proteomes" id="UP000008672">
    <property type="component" value="Unassembled WGS sequence"/>
</dbReference>
<evidence type="ECO:0000256" key="3">
    <source>
        <dbReference type="ARBA" id="ARBA00022448"/>
    </source>
</evidence>
<evidence type="ECO:0000256" key="7">
    <source>
        <dbReference type="RuleBase" id="RU365065"/>
    </source>
</evidence>
<feature type="transmembrane region" description="Helical" evidence="7">
    <location>
        <begin position="373"/>
        <end position="392"/>
    </location>
</feature>
<evidence type="ECO:0000313" key="8">
    <source>
        <dbReference type="Ensembl" id="ENSLACP00000011600.1"/>
    </source>
</evidence>
<dbReference type="Bgee" id="ENSLACG00000010208">
    <property type="expression patterns" value="Expressed in post-anal tail muscle and 1 other cell type or tissue"/>
</dbReference>
<evidence type="ECO:0000256" key="4">
    <source>
        <dbReference type="ARBA" id="ARBA00022692"/>
    </source>
</evidence>
<reference evidence="9" key="1">
    <citation type="submission" date="2011-08" db="EMBL/GenBank/DDBJ databases">
        <title>The draft genome of Latimeria chalumnae.</title>
        <authorList>
            <person name="Di Palma F."/>
            <person name="Alfoldi J."/>
            <person name="Johnson J."/>
            <person name="Berlin A."/>
            <person name="Gnerre S."/>
            <person name="Jaffe D."/>
            <person name="MacCallum I."/>
            <person name="Young S."/>
            <person name="Walker B.J."/>
            <person name="Lander E."/>
            <person name="Lindblad-Toh K."/>
        </authorList>
    </citation>
    <scope>NUCLEOTIDE SEQUENCE [LARGE SCALE GENOMIC DNA]</scope>
    <source>
        <strain evidence="9">Wild caught</strain>
    </source>
</reference>
<feature type="transmembrane region" description="Helical" evidence="7">
    <location>
        <begin position="306"/>
        <end position="332"/>
    </location>
</feature>
<comment type="subcellular location">
    <subcellularLocation>
        <location evidence="1 7">Membrane</location>
        <topology evidence="1 7">Multi-pass membrane protein</topology>
    </subcellularLocation>
</comment>
<sequence length="572" mass="62896">CSKCVIHNILFFQKDAVIEFLRSAQFFMYLGHVLSTWGDRMWHFAVSLFLVELYGNNLLLTAIFGLAKSSFLIFCGALIGNWVDTNLRLKVVQVALVIQNLSVALCAVVLMVLLIYKAQISSLWGGWLTVPCYALVIIIGVIAELASTAMSISIQRDWIVVVAGGSGKLAGMNSTIRQIDLFSKLLSPIAVGQIMAFISSKIGCAFIAGWNVFSMGVEYWLFHKVYKMIPALAKKNVRRQKLQGQISDEAKRESITSAAAVLEGGPTITNHDIKKKEVDDDESVNILLHPVKILHDGWLAYYKQPIFLAAVGLAFLYMTVLGFDGITTGYAYSQGINSSVLSIMVALSALTGLLGTVFFTVMRKYCGLIRTGYFSSIAQTSCLLLCVLSAFAPGSPLDLNKSCYSYESDKPKPSEAFAFPTTNMFNHTATLGSLLFHNITPFVPNGTKDPTKKTKEYTSIALFFAGAVSSRVGLWGFDLTVTQMLQEMVHESERGVVNGVQGSMNGIMDLLRFVMVIIAPDPEHFGILIIISVVFVAVGGLFYFFYARRTMGKDLFKCACVRLKEQKGQKAV</sequence>
<comment type="similarity">
    <text evidence="2 7">Belongs to the ferroportin (FP) (TC 2.A.100) family. SLC40A subfamily.</text>
</comment>
<dbReference type="HOGENOM" id="CLU_020370_1_1_1"/>
<keyword evidence="3 7" id="KW-0813">Transport</keyword>
<feature type="transmembrane region" description="Helical" evidence="7">
    <location>
        <begin position="460"/>
        <end position="481"/>
    </location>
</feature>
<evidence type="ECO:0000256" key="2">
    <source>
        <dbReference type="ARBA" id="ARBA00006279"/>
    </source>
</evidence>
<dbReference type="EMBL" id="AFYH01167986">
    <property type="status" value="NOT_ANNOTATED_CDS"/>
    <property type="molecule type" value="Genomic_DNA"/>
</dbReference>
<feature type="transmembrane region" description="Helical" evidence="7">
    <location>
        <begin position="338"/>
        <end position="361"/>
    </location>
</feature>
<dbReference type="InParanoid" id="H3APM9"/>
<dbReference type="PANTHER" id="PTHR11660">
    <property type="entry name" value="SOLUTE CARRIER FAMILY 40 MEMBER"/>
    <property type="match status" value="1"/>
</dbReference>
<dbReference type="Gene3D" id="1.20.1250.20">
    <property type="entry name" value="MFS general substrate transporter like domains"/>
    <property type="match status" value="1"/>
</dbReference>
<dbReference type="InterPro" id="IPR009716">
    <property type="entry name" value="Ferroportin-1"/>
</dbReference>
<feature type="transmembrane region" description="Helical" evidence="7">
    <location>
        <begin position="20"/>
        <end position="38"/>
    </location>
</feature>
<dbReference type="eggNOG" id="KOG2601">
    <property type="taxonomic scope" value="Eukaryota"/>
</dbReference>
<feature type="transmembrane region" description="Helical" evidence="7">
    <location>
        <begin position="525"/>
        <end position="546"/>
    </location>
</feature>
<keyword evidence="5 7" id="KW-1133">Transmembrane helix</keyword>
<dbReference type="EMBL" id="AFYH01167987">
    <property type="status" value="NOT_ANNOTATED_CDS"/>
    <property type="molecule type" value="Genomic_DNA"/>
</dbReference>
<accession>H3APM9</accession>
<feature type="transmembrane region" description="Helical" evidence="7">
    <location>
        <begin position="91"/>
        <end position="116"/>
    </location>
</feature>